<dbReference type="GO" id="GO:0008732">
    <property type="term" value="F:L-allo-threonine aldolase activity"/>
    <property type="evidence" value="ECO:0007669"/>
    <property type="project" value="TreeGrafter"/>
</dbReference>
<dbReference type="AlphaFoldDB" id="A0A382W0X9"/>
<feature type="domain" description="Aromatic amino acid beta-eliminating lyase/threonine aldolase" evidence="5">
    <location>
        <begin position="19"/>
        <end position="279"/>
    </location>
</feature>
<dbReference type="InterPro" id="IPR015424">
    <property type="entry name" value="PyrdxlP-dep_Trfase"/>
</dbReference>
<protein>
    <recommendedName>
        <fullName evidence="5">Aromatic amino acid beta-eliminating lyase/threonine aldolase domain-containing protein</fullName>
    </recommendedName>
</protein>
<feature type="non-terminal residue" evidence="6">
    <location>
        <position position="280"/>
    </location>
</feature>
<dbReference type="PIRSF" id="PIRSF017617">
    <property type="entry name" value="Thr_aldolase"/>
    <property type="match status" value="1"/>
</dbReference>
<reference evidence="6" key="1">
    <citation type="submission" date="2018-05" db="EMBL/GenBank/DDBJ databases">
        <authorList>
            <person name="Lanie J.A."/>
            <person name="Ng W.-L."/>
            <person name="Kazmierczak K.M."/>
            <person name="Andrzejewski T.M."/>
            <person name="Davidsen T.M."/>
            <person name="Wayne K.J."/>
            <person name="Tettelin H."/>
            <person name="Glass J.I."/>
            <person name="Rusch D."/>
            <person name="Podicherti R."/>
            <person name="Tsui H.-C.T."/>
            <person name="Winkler M.E."/>
        </authorList>
    </citation>
    <scope>NUCLEOTIDE SEQUENCE</scope>
</reference>
<dbReference type="NCBIfam" id="NF007825">
    <property type="entry name" value="PRK10534.1"/>
    <property type="match status" value="1"/>
</dbReference>
<evidence type="ECO:0000313" key="6">
    <source>
        <dbReference type="EMBL" id="SVD52462.1"/>
    </source>
</evidence>
<comment type="similarity">
    <text evidence="2">Belongs to the threonine aldolase family.</text>
</comment>
<gene>
    <name evidence="6" type="ORF">METZ01_LOCUS405316</name>
</gene>
<dbReference type="GO" id="GO:0005829">
    <property type="term" value="C:cytosol"/>
    <property type="evidence" value="ECO:0007669"/>
    <property type="project" value="TreeGrafter"/>
</dbReference>
<dbReference type="Gene3D" id="3.40.640.10">
    <property type="entry name" value="Type I PLP-dependent aspartate aminotransferase-like (Major domain)"/>
    <property type="match status" value="1"/>
</dbReference>
<dbReference type="PANTHER" id="PTHR48097:SF9">
    <property type="entry name" value="L-THREONINE ALDOLASE"/>
    <property type="match status" value="1"/>
</dbReference>
<keyword evidence="4" id="KW-0456">Lyase</keyword>
<name>A0A382W0X9_9ZZZZ</name>
<dbReference type="GO" id="GO:0006567">
    <property type="term" value="P:L-threonine catabolic process"/>
    <property type="evidence" value="ECO:0007669"/>
    <property type="project" value="TreeGrafter"/>
</dbReference>
<keyword evidence="3" id="KW-0663">Pyridoxal phosphate</keyword>
<dbReference type="GO" id="GO:0006545">
    <property type="term" value="P:glycine biosynthetic process"/>
    <property type="evidence" value="ECO:0007669"/>
    <property type="project" value="TreeGrafter"/>
</dbReference>
<accession>A0A382W0X9</accession>
<sequence length="280" mass="30178">NYKKSSAKLPVYSEDKPIDFRSDTVTLPTAGMFEAIPKAKLGDDVYDEDVEVLELQQYAAELLGKEASLFFPSGTQSNLTAILSHCQRGDEVLIGREYHTNLYEARGASVLGGVGICPIDINESGGMAVEDMINQIKEDDPHYAVTKLLCLENPISGQVQPQSQIDALAQAAHERGLSVHLDGARLFNAHIHNGLSPEELTKNCDSVSICLSKGLGAPAGTLLVSSHEIIAKAKRIRKILGGSMRQVGVLAACGMYALKNNITRLQEDHNNAKLLAQGLS</sequence>
<organism evidence="6">
    <name type="scientific">marine metagenome</name>
    <dbReference type="NCBI Taxonomy" id="408172"/>
    <lineage>
        <taxon>unclassified sequences</taxon>
        <taxon>metagenomes</taxon>
        <taxon>ecological metagenomes</taxon>
    </lineage>
</organism>
<dbReference type="SUPFAM" id="SSF53383">
    <property type="entry name" value="PLP-dependent transferases"/>
    <property type="match status" value="1"/>
</dbReference>
<dbReference type="InterPro" id="IPR015421">
    <property type="entry name" value="PyrdxlP-dep_Trfase_major"/>
</dbReference>
<comment type="cofactor">
    <cofactor evidence="1">
        <name>pyridoxal 5'-phosphate</name>
        <dbReference type="ChEBI" id="CHEBI:597326"/>
    </cofactor>
</comment>
<dbReference type="InterPro" id="IPR001597">
    <property type="entry name" value="ArAA_b-elim_lyase/Thr_aldolase"/>
</dbReference>
<evidence type="ECO:0000256" key="3">
    <source>
        <dbReference type="ARBA" id="ARBA00022898"/>
    </source>
</evidence>
<dbReference type="InterPro" id="IPR023603">
    <property type="entry name" value="Low_specificity_L-TA-like"/>
</dbReference>
<evidence type="ECO:0000256" key="4">
    <source>
        <dbReference type="ARBA" id="ARBA00023239"/>
    </source>
</evidence>
<dbReference type="Pfam" id="PF01212">
    <property type="entry name" value="Beta_elim_lyase"/>
    <property type="match status" value="1"/>
</dbReference>
<proteinExistence type="inferred from homology"/>
<dbReference type="PANTHER" id="PTHR48097">
    <property type="entry name" value="L-THREONINE ALDOLASE-RELATED"/>
    <property type="match status" value="1"/>
</dbReference>
<dbReference type="FunFam" id="3.40.640.10:FF:000030">
    <property type="entry name" value="Low-specificity L-threonine aldolase"/>
    <property type="match status" value="1"/>
</dbReference>
<dbReference type="EMBL" id="UINC01156187">
    <property type="protein sequence ID" value="SVD52462.1"/>
    <property type="molecule type" value="Genomic_DNA"/>
</dbReference>
<dbReference type="NCBIfam" id="NF041359">
    <property type="entry name" value="GntG_guanitoxin"/>
    <property type="match status" value="1"/>
</dbReference>
<evidence type="ECO:0000256" key="2">
    <source>
        <dbReference type="ARBA" id="ARBA00006966"/>
    </source>
</evidence>
<evidence type="ECO:0000256" key="1">
    <source>
        <dbReference type="ARBA" id="ARBA00001933"/>
    </source>
</evidence>
<feature type="non-terminal residue" evidence="6">
    <location>
        <position position="1"/>
    </location>
</feature>
<evidence type="ECO:0000259" key="5">
    <source>
        <dbReference type="Pfam" id="PF01212"/>
    </source>
</evidence>